<organism evidence="2 3">
    <name type="scientific">Klebsormidium nitens</name>
    <name type="common">Green alga</name>
    <name type="synonym">Ulothrix nitens</name>
    <dbReference type="NCBI Taxonomy" id="105231"/>
    <lineage>
        <taxon>Eukaryota</taxon>
        <taxon>Viridiplantae</taxon>
        <taxon>Streptophyta</taxon>
        <taxon>Klebsormidiophyceae</taxon>
        <taxon>Klebsormidiales</taxon>
        <taxon>Klebsormidiaceae</taxon>
        <taxon>Klebsormidium</taxon>
    </lineage>
</organism>
<dbReference type="InterPro" id="IPR039884">
    <property type="entry name" value="R3HC1/R3HCL"/>
</dbReference>
<gene>
    <name evidence="2" type="ORF">KFL_004110040</name>
</gene>
<feature type="region of interest" description="Disordered" evidence="1">
    <location>
        <begin position="374"/>
        <end position="411"/>
    </location>
</feature>
<evidence type="ECO:0000313" key="2">
    <source>
        <dbReference type="EMBL" id="GAQ88225.1"/>
    </source>
</evidence>
<dbReference type="Proteomes" id="UP000054558">
    <property type="component" value="Unassembled WGS sequence"/>
</dbReference>
<dbReference type="Gene3D" id="1.25.40.10">
    <property type="entry name" value="Tetratricopeptide repeat domain"/>
    <property type="match status" value="1"/>
</dbReference>
<dbReference type="InterPro" id="IPR035979">
    <property type="entry name" value="RBD_domain_sf"/>
</dbReference>
<sequence length="411" mass="44830">MVSKSLANWSDRVDTQVSEGNQAEAETLLLSVIKDAESRGEESLGLAAALNDLGLLYCKQGLTLKADPLLQRALAIRHKVEETPVPRPNHDVAKRLEILSVTEDNSRVASNGAEPHSSEEGDAADWETRDWEEDLSTPPPASRNDRKSLVEDNDFGGMSTSQPPKSSGSKPRGRGAVRFGGGSLYSDRGESEGPDNWGERETRSASKADEAEIWLRSESAGGASDSVRYPDESDLPVPGGSGRADTSEDWAADRPPLASTSGMDHVIEVYGFAPSVKTMDLETLFWGYREEGVTIKWVDDTHAVAVFRRPSAARAALDSINDSKFKLRPFAEASLSALRLPAEELQPPLPRPKTTARAARRLIASALDDKNVKKAVRAMSNPSDERRLEAERKSKRSLTHQLRADAWGDGY</sequence>
<dbReference type="SUPFAM" id="SSF54928">
    <property type="entry name" value="RNA-binding domain, RBD"/>
    <property type="match status" value="1"/>
</dbReference>
<dbReference type="Gene3D" id="3.30.70.330">
    <property type="match status" value="1"/>
</dbReference>
<dbReference type="PANTHER" id="PTHR21678">
    <property type="entry name" value="GROWTH INHIBITION AND DIFFERENTIATION RELATED PROTEIN 88"/>
    <property type="match status" value="1"/>
</dbReference>
<dbReference type="InterPro" id="IPR011990">
    <property type="entry name" value="TPR-like_helical_dom_sf"/>
</dbReference>
<dbReference type="AlphaFoldDB" id="A0A1Y1IB86"/>
<dbReference type="OrthoDB" id="5418203at2759"/>
<feature type="region of interest" description="Disordered" evidence="1">
    <location>
        <begin position="103"/>
        <end position="251"/>
    </location>
</feature>
<accession>A0A1Y1IB86</accession>
<evidence type="ECO:0008006" key="4">
    <source>
        <dbReference type="Google" id="ProtNLM"/>
    </source>
</evidence>
<reference evidence="2 3" key="1">
    <citation type="journal article" date="2014" name="Nat. Commun.">
        <title>Klebsormidium flaccidum genome reveals primary factors for plant terrestrial adaptation.</title>
        <authorList>
            <person name="Hori K."/>
            <person name="Maruyama F."/>
            <person name="Fujisawa T."/>
            <person name="Togashi T."/>
            <person name="Yamamoto N."/>
            <person name="Seo M."/>
            <person name="Sato S."/>
            <person name="Yamada T."/>
            <person name="Mori H."/>
            <person name="Tajima N."/>
            <person name="Moriyama T."/>
            <person name="Ikeuchi M."/>
            <person name="Watanabe M."/>
            <person name="Wada H."/>
            <person name="Kobayashi K."/>
            <person name="Saito M."/>
            <person name="Masuda T."/>
            <person name="Sasaki-Sekimoto Y."/>
            <person name="Mashiguchi K."/>
            <person name="Awai K."/>
            <person name="Shimojima M."/>
            <person name="Masuda S."/>
            <person name="Iwai M."/>
            <person name="Nobusawa T."/>
            <person name="Narise T."/>
            <person name="Kondo S."/>
            <person name="Saito H."/>
            <person name="Sato R."/>
            <person name="Murakawa M."/>
            <person name="Ihara Y."/>
            <person name="Oshima-Yamada Y."/>
            <person name="Ohtaka K."/>
            <person name="Satoh M."/>
            <person name="Sonobe K."/>
            <person name="Ishii M."/>
            <person name="Ohtani R."/>
            <person name="Kanamori-Sato M."/>
            <person name="Honoki R."/>
            <person name="Miyazaki D."/>
            <person name="Mochizuki H."/>
            <person name="Umetsu J."/>
            <person name="Higashi K."/>
            <person name="Shibata D."/>
            <person name="Kamiya Y."/>
            <person name="Sato N."/>
            <person name="Nakamura Y."/>
            <person name="Tabata S."/>
            <person name="Ida S."/>
            <person name="Kurokawa K."/>
            <person name="Ohta H."/>
        </authorList>
    </citation>
    <scope>NUCLEOTIDE SEQUENCE [LARGE SCALE GENOMIC DNA]</scope>
    <source>
        <strain evidence="2 3">NIES-2285</strain>
    </source>
</reference>
<feature type="compositionally biased region" description="Basic and acidic residues" evidence="1">
    <location>
        <begin position="187"/>
        <end position="215"/>
    </location>
</feature>
<keyword evidence="3" id="KW-1185">Reference proteome</keyword>
<proteinExistence type="predicted"/>
<dbReference type="OMA" id="NYGTRHV"/>
<feature type="compositionally biased region" description="Basic and acidic residues" evidence="1">
    <location>
        <begin position="383"/>
        <end position="392"/>
    </location>
</feature>
<feature type="compositionally biased region" description="Acidic residues" evidence="1">
    <location>
        <begin position="120"/>
        <end position="135"/>
    </location>
</feature>
<dbReference type="InterPro" id="IPR012677">
    <property type="entry name" value="Nucleotide-bd_a/b_plait_sf"/>
</dbReference>
<feature type="compositionally biased region" description="Polar residues" evidence="1">
    <location>
        <begin position="158"/>
        <end position="169"/>
    </location>
</feature>
<evidence type="ECO:0000256" key="1">
    <source>
        <dbReference type="SAM" id="MobiDB-lite"/>
    </source>
</evidence>
<protein>
    <recommendedName>
        <fullName evidence="4">RRM domain-containing protein</fullName>
    </recommendedName>
</protein>
<dbReference type="GO" id="GO:0003676">
    <property type="term" value="F:nucleic acid binding"/>
    <property type="evidence" value="ECO:0007669"/>
    <property type="project" value="InterPro"/>
</dbReference>
<evidence type="ECO:0000313" key="3">
    <source>
        <dbReference type="Proteomes" id="UP000054558"/>
    </source>
</evidence>
<name>A0A1Y1IB86_KLENI</name>
<dbReference type="PANTHER" id="PTHR21678:SF0">
    <property type="entry name" value="C3H1-TYPE DOMAIN-CONTAINING PROTEIN"/>
    <property type="match status" value="1"/>
</dbReference>
<dbReference type="EMBL" id="DF237360">
    <property type="protein sequence ID" value="GAQ88225.1"/>
    <property type="molecule type" value="Genomic_DNA"/>
</dbReference>